<keyword evidence="1" id="KW-0472">Membrane</keyword>
<proteinExistence type="predicted"/>
<gene>
    <name evidence="2" type="ORF">CC77DRAFT_285362</name>
</gene>
<reference evidence="2 3" key="1">
    <citation type="submission" date="2016-05" db="EMBL/GenBank/DDBJ databases">
        <title>Comparative analysis of secretome profiles of manganese(II)-oxidizing ascomycete fungi.</title>
        <authorList>
            <consortium name="DOE Joint Genome Institute"/>
            <person name="Zeiner C.A."/>
            <person name="Purvine S.O."/>
            <person name="Zink E.M."/>
            <person name="Wu S."/>
            <person name="Pasa-Tolic L."/>
            <person name="Chaput D.L."/>
            <person name="Haridas S."/>
            <person name="Grigoriev I.V."/>
            <person name="Santelli C.M."/>
            <person name="Hansel C.M."/>
        </authorList>
    </citation>
    <scope>NUCLEOTIDE SEQUENCE [LARGE SCALE GENOMIC DNA]</scope>
    <source>
        <strain evidence="2 3">SRC1lrK2f</strain>
    </source>
</reference>
<keyword evidence="3" id="KW-1185">Reference proteome</keyword>
<organism evidence="2 3">
    <name type="scientific">Alternaria alternata</name>
    <name type="common">Alternaria rot fungus</name>
    <name type="synonym">Torula alternata</name>
    <dbReference type="NCBI Taxonomy" id="5599"/>
    <lineage>
        <taxon>Eukaryota</taxon>
        <taxon>Fungi</taxon>
        <taxon>Dikarya</taxon>
        <taxon>Ascomycota</taxon>
        <taxon>Pezizomycotina</taxon>
        <taxon>Dothideomycetes</taxon>
        <taxon>Pleosporomycetidae</taxon>
        <taxon>Pleosporales</taxon>
        <taxon>Pleosporineae</taxon>
        <taxon>Pleosporaceae</taxon>
        <taxon>Alternaria</taxon>
        <taxon>Alternaria sect. Alternaria</taxon>
        <taxon>Alternaria alternata complex</taxon>
    </lineage>
</organism>
<dbReference type="GeneID" id="29116632"/>
<dbReference type="KEGG" id="aalt:CC77DRAFT_285362"/>
<keyword evidence="1" id="KW-0812">Transmembrane</keyword>
<protein>
    <submittedName>
        <fullName evidence="2">Uncharacterized protein</fullName>
    </submittedName>
</protein>
<dbReference type="VEuPathDB" id="FungiDB:CC77DRAFT_285362"/>
<dbReference type="Proteomes" id="UP000077248">
    <property type="component" value="Unassembled WGS sequence"/>
</dbReference>
<feature type="transmembrane region" description="Helical" evidence="1">
    <location>
        <begin position="22"/>
        <end position="47"/>
    </location>
</feature>
<evidence type="ECO:0000313" key="2">
    <source>
        <dbReference type="EMBL" id="OAG17263.1"/>
    </source>
</evidence>
<keyword evidence="1" id="KW-1133">Transmembrane helix</keyword>
<dbReference type="RefSeq" id="XP_018382684.1">
    <property type="nucleotide sequence ID" value="XM_018531038.1"/>
</dbReference>
<name>A0A177DBU4_ALTAL</name>
<evidence type="ECO:0000256" key="1">
    <source>
        <dbReference type="SAM" id="Phobius"/>
    </source>
</evidence>
<sequence length="175" mass="20328">MATKQNNTTCCGDSGLSVAANVIGVLTFVLGAVLTYFAYLALSLNALRDIQTIRRDLQRWRVEIDTIILHCKNEHGQENPTFERYTRQLQAGLNLFTDVSKLVKDELDDLPKFDTQSRIPHVFQVRRRVLWALKRQKAMEYYDQLFKIKSDVYSMFISYMTERTNDELRTLAGRV</sequence>
<dbReference type="EMBL" id="KV441487">
    <property type="protein sequence ID" value="OAG17263.1"/>
    <property type="molecule type" value="Genomic_DNA"/>
</dbReference>
<accession>A0A177DBU4</accession>
<dbReference type="AlphaFoldDB" id="A0A177DBU4"/>
<evidence type="ECO:0000313" key="3">
    <source>
        <dbReference type="Proteomes" id="UP000077248"/>
    </source>
</evidence>